<evidence type="ECO:0000313" key="2">
    <source>
        <dbReference type="EMBL" id="RUR67509.1"/>
    </source>
</evidence>
<keyword evidence="1" id="KW-0175">Coiled coil</keyword>
<protein>
    <submittedName>
        <fullName evidence="2">Uncharacterized protein</fullName>
    </submittedName>
</protein>
<evidence type="ECO:0000313" key="3">
    <source>
        <dbReference type="Proteomes" id="UP000281118"/>
    </source>
</evidence>
<sequence length="366" mass="40775">MTPAFVETDWLVVSQVKSYRVVYFTDDPDYVPPGQGDWYYVSPFRGSLPKGMTLRNCWRWRFNGHEFVDAGAAKPRQGVDPLLENNKDALRTLLREKIDTVRRPYAPSSVLGEQVREEKLQEARELIEQGMQPSSGGYLLAAAAARRCTVREMAQRVVDAHEAQARMLRETEALRESLTVSIDEARTQTELIDLRARLLEEVAPELNARFAVQPSHTTPRTIVAVPAADELAREQLRLRIQLRERVNGLRRPYVSHYLLDDLVLKHRARIAQAVLAAGGAMPPGLDGATLLSYAAARKQPLAEAAQDILSEMDEAAQVLLETEASKDAFLSRIAGVATFKDIEHVSAAIAKLELKASEPGKEGQRS</sequence>
<dbReference type="Proteomes" id="UP000281118">
    <property type="component" value="Unassembled WGS sequence"/>
</dbReference>
<dbReference type="AlphaFoldDB" id="A0A3S0XDT5"/>
<evidence type="ECO:0000256" key="1">
    <source>
        <dbReference type="SAM" id="Coils"/>
    </source>
</evidence>
<proteinExistence type="predicted"/>
<dbReference type="OrthoDB" id="9129372at2"/>
<name>A0A3S0XDT5_9BURK</name>
<accession>A0A3S0XDT5</accession>
<comment type="caution">
    <text evidence="2">The sequence shown here is derived from an EMBL/GenBank/DDBJ whole genome shotgun (WGS) entry which is preliminary data.</text>
</comment>
<reference evidence="2 3" key="1">
    <citation type="submission" date="2018-12" db="EMBL/GenBank/DDBJ databases">
        <title>The genome sequences of Variovorax guangxiensis DSM 27352.</title>
        <authorList>
            <person name="Gao J."/>
            <person name="Sun J."/>
        </authorList>
    </citation>
    <scope>NUCLEOTIDE SEQUENCE [LARGE SCALE GENOMIC DNA]</scope>
    <source>
        <strain evidence="2 3">DSM 27352</strain>
    </source>
</reference>
<dbReference type="EMBL" id="RXFT01000003">
    <property type="protein sequence ID" value="RUR67509.1"/>
    <property type="molecule type" value="Genomic_DNA"/>
</dbReference>
<gene>
    <name evidence="2" type="ORF">EJP67_10630</name>
</gene>
<organism evidence="2 3">
    <name type="scientific">Variovorax guangxiensis</name>
    <dbReference type="NCBI Taxonomy" id="1775474"/>
    <lineage>
        <taxon>Bacteria</taxon>
        <taxon>Pseudomonadati</taxon>
        <taxon>Pseudomonadota</taxon>
        <taxon>Betaproteobacteria</taxon>
        <taxon>Burkholderiales</taxon>
        <taxon>Comamonadaceae</taxon>
        <taxon>Variovorax</taxon>
    </lineage>
</organism>
<feature type="coiled-coil region" evidence="1">
    <location>
        <begin position="151"/>
        <end position="188"/>
    </location>
</feature>
<dbReference type="RefSeq" id="WP_126021649.1">
    <property type="nucleotide sequence ID" value="NZ_RXFT01000003.1"/>
</dbReference>